<dbReference type="PANTHER" id="PTHR22988">
    <property type="entry name" value="MYOTONIC DYSTROPHY S/T KINASE-RELATED"/>
    <property type="match status" value="1"/>
</dbReference>
<gene>
    <name evidence="14" type="ORF">J0S82_013767</name>
</gene>
<dbReference type="GO" id="GO:0004674">
    <property type="term" value="F:protein serine/threonine kinase activity"/>
    <property type="evidence" value="ECO:0007669"/>
    <property type="project" value="UniProtKB-KW"/>
</dbReference>
<protein>
    <recommendedName>
        <fullName evidence="8">Citron Rho-interacting kinase</fullName>
        <ecNumber evidence="8">2.7.11.1</ecNumber>
    </recommendedName>
</protein>
<keyword evidence="5" id="KW-0862">Zinc</keyword>
<dbReference type="EC" id="2.7.11.1" evidence="8"/>
<dbReference type="InterPro" id="IPR001180">
    <property type="entry name" value="CNH_dom"/>
</dbReference>
<evidence type="ECO:0000256" key="5">
    <source>
        <dbReference type="ARBA" id="ARBA00022833"/>
    </source>
</evidence>
<dbReference type="EMBL" id="JAGFMF010012286">
    <property type="protein sequence ID" value="KAG8504680.1"/>
    <property type="molecule type" value="Genomic_DNA"/>
</dbReference>
<dbReference type="Pfam" id="PF00780">
    <property type="entry name" value="CNH"/>
    <property type="match status" value="1"/>
</dbReference>
<feature type="compositionally biased region" description="Basic and acidic residues" evidence="10">
    <location>
        <begin position="1595"/>
        <end position="1649"/>
    </location>
</feature>
<evidence type="ECO:0000313" key="14">
    <source>
        <dbReference type="EMBL" id="KAG8504680.1"/>
    </source>
</evidence>
<dbReference type="InterPro" id="IPR002219">
    <property type="entry name" value="PKC_DAG/PE"/>
</dbReference>
<keyword evidence="2" id="KW-0597">Phosphoprotein</keyword>
<keyword evidence="15" id="KW-1185">Reference proteome</keyword>
<dbReference type="PROSITE" id="PS00479">
    <property type="entry name" value="ZF_DAG_PE_1"/>
    <property type="match status" value="1"/>
</dbReference>
<name>A0A8J6DEC0_GALPY</name>
<dbReference type="GO" id="GO:0005737">
    <property type="term" value="C:cytoplasm"/>
    <property type="evidence" value="ECO:0007669"/>
    <property type="project" value="UniProtKB-SubCell"/>
</dbReference>
<dbReference type="FunFam" id="2.30.29.30:FF:000081">
    <property type="entry name" value="Citron rho-interacting serine/threonine kinase"/>
    <property type="match status" value="1"/>
</dbReference>
<keyword evidence="4 8" id="KW-0418">Kinase</keyword>
<comment type="catalytic activity">
    <reaction evidence="7 8">
        <text>L-seryl-[protein] + ATP = O-phospho-L-seryl-[protein] + ADP + H(+)</text>
        <dbReference type="Rhea" id="RHEA:17989"/>
        <dbReference type="Rhea" id="RHEA-COMP:9863"/>
        <dbReference type="Rhea" id="RHEA-COMP:11604"/>
        <dbReference type="ChEBI" id="CHEBI:15378"/>
        <dbReference type="ChEBI" id="CHEBI:29999"/>
        <dbReference type="ChEBI" id="CHEBI:30616"/>
        <dbReference type="ChEBI" id="CHEBI:83421"/>
        <dbReference type="ChEBI" id="CHEBI:456216"/>
        <dbReference type="EC" id="2.7.11.1"/>
    </reaction>
</comment>
<keyword evidence="1 8" id="KW-0723">Serine/threonine-protein kinase</keyword>
<sequence>MEKKLLIKSKELQDSQDKCHKMEQEMTRLHRRVSEVEAVLSQKEVELKASETQRSLLEQDLATYITECSSLKRSLEQARMEVSQEDDKALQLLHDIREQSRKLQEIKEQEYQAQVEEMRLMMNQLEEDLVSARRRSDLYESELRESRLAAEEFKRKATECQHKLLKAKDQGKPEVGEYSKLEKINAEQQIKIQELQEKLEKAVKASSEATELLQNIRQAKERAERELEKLQNREDSSEGIKKKLVEAEERRHSLENKVKRLETVERRENRLKDDIQTKSQQIQQMADKILELEEKHREAQVSAQHLEVHLKQKEQHYEEKIKVLDNQIKKDLADKETLENLMQRHEEEAHEKGKILSEQKAMINAMDSKIRSLEQRIVELSEANKLAANSSLFTQRNMKAQEEMISELRQQKFYLETQAGKLEAQNRKLEEQLEKISHQDHSDKSRLLELETRLREVSLEHEEQKLELKRQLTELQLSLQERESQLTALQAARAALESQLRQAKTELEETTAEAEEEIQALTAHRDEIQRKFDALRNSCTVITDLEEQLNQLTEDNAELNNQNFYLSKQLDEASGANDELVQLRSEVDHLRREITEREMQLTSQKQTMEALKTTCTMLEEQVMDLEALNDELLEKERQWEAWRSVLGDEKSQFECRVRELQRMLDTEKQSRARADQRITESRQVVELAVKEHKAEILALQQALKEQKLKAESLSDKLNDLEKKHAMLEMNARSLQQKLETERELKQRLLEEQAKLQQQMDLQKNHIFRLTQGLQEALDRADLLKTERSDLEYQLENIQVLYSHEKVKMEGTISQQTKLIDFLQAKMDQPAKKKKGLFSRRKEDPALPTQVPLQYNELKVALEKEKARCAELEEALQKTRIELRSAREEAAHRKATDHPHPSTPATARQQIAMSAIVRSPEHQPSAMSLLAPPSSRRKESATPEEFSRRLKERMHHNIPHRFNVGLNMRATKCAVCLDTVHFGRQASKCLECQVMCHPKCSTCLPATCGLPAEYATHFTEAFCRDKMNSPGLQTKEPSSNLHLEGWMKVPRNNKRGQQGWDRKYIVLEGSKVLIYDSEAREAGQRPVEEFELCLPDGDVSIHGAVGASELANTAKADVPYILKMESHPHTTCWPGRTLYLLAPSFPDKQRWVTALESVVAGGRVSREKAEADAKLLGNSLLKLEGDDRLDMNCTLPFSDQVVLVGTEEGLYALNVLKNSLTHVPGIGAVFQIYIIKDLEKLLMIAGEERALCLVDVKKVKQSLAQSHLPAQPDISPNIFEAVKGCHLFAAGKIENGLCICAAMPSKVVILRYNENLSKYCIRKEIETSEPCSCIHFTNYSILIGTNKFYEIDMKQYTLEGRAEPPALAHRSPHAAPHLAACRSYSKAPFSSAFTEFLDKNDHSLAPAVFASSSHSFPVSIVQANSAGQREEYLLCFHEFGVFVDSYGRRSRTDDLKWSRLPLAFAYREPYLFVTHFNSLEVIEIQARSSLGIALWALRSAALGTGCWGQLLHFFPWCLALVARSMNSLSGIPQDPCPSDKLRVICCKGNLVKESGTDHHRGPSTSRSSPNKRGPPTYNEHITKRVASSPAPPEGPSHPREPSTPHRYREGRTELRRDKSPGRPLEREKSPGRVLSTRRERSPGRLFEDSSRGRLPVGAVRTPLSQVNKLSSFERHVGIQANEYMDSPSLNTDALVKHTQAHLGTARIFLGEKKELYWMATQEWSGRMFWVGFSRHQLRSVPTSQERRKRLLNILSLWSADKYTAETHQSSGASPDPSAHLLGRPRHSWTQTRLSRTPLPPGAAGALPQSSSLHFVTLRSVHQLLYLPPPAPAHRDASHATSRGRSQGTATLSSRVEGGKEYEEQLKIHLLICTLDFWLLPPADGSWWLPLNPDSCQQPDPLILFQEGTAALRQLILLRCGCLPQVWQPTVDGSPGDRGTPWLTNRACFTRAQFYRPLNSLPKSEEWVGQGNGTRLLAPHPSAGVLNLEKLNKHCPNKPLRSPGLSFKQ</sequence>
<dbReference type="InterPro" id="IPR017405">
    <property type="entry name" value="Citron_Rho-interacting_kinase"/>
</dbReference>
<dbReference type="GO" id="GO:0046872">
    <property type="term" value="F:metal ion binding"/>
    <property type="evidence" value="ECO:0007669"/>
    <property type="project" value="UniProtKB-KW"/>
</dbReference>
<keyword evidence="9" id="KW-0175">Coiled coil</keyword>
<accession>A0A8J6DEC0</accession>
<keyword evidence="8" id="KW-0963">Cytoplasm</keyword>
<evidence type="ECO:0000313" key="15">
    <source>
        <dbReference type="Proteomes" id="UP000700334"/>
    </source>
</evidence>
<dbReference type="FunFam" id="3.30.60.20:FF:000018">
    <property type="entry name" value="Citron rho-interacting serine/threonine kinase"/>
    <property type="match status" value="1"/>
</dbReference>
<feature type="domain" description="CNH" evidence="13">
    <location>
        <begin position="1187"/>
        <end position="1509"/>
    </location>
</feature>
<dbReference type="OrthoDB" id="5919042at2759"/>
<feature type="coiled-coil region" evidence="9">
    <location>
        <begin position="854"/>
        <end position="888"/>
    </location>
</feature>
<feature type="region of interest" description="Disordered" evidence="10">
    <location>
        <begin position="1830"/>
        <end position="1855"/>
    </location>
</feature>
<dbReference type="InterPro" id="IPR050839">
    <property type="entry name" value="Rho-assoc_Ser/Thr_Kinase"/>
</dbReference>
<dbReference type="PANTHER" id="PTHR22988:SF71">
    <property type="entry name" value="CITRON RHO-INTERACTING KINASE"/>
    <property type="match status" value="1"/>
</dbReference>
<evidence type="ECO:0000256" key="7">
    <source>
        <dbReference type="ARBA" id="ARBA00048679"/>
    </source>
</evidence>
<evidence type="ECO:0000259" key="12">
    <source>
        <dbReference type="PROSITE" id="PS50081"/>
    </source>
</evidence>
<dbReference type="Gene3D" id="3.30.60.20">
    <property type="match status" value="1"/>
</dbReference>
<evidence type="ECO:0000256" key="2">
    <source>
        <dbReference type="ARBA" id="ARBA00022553"/>
    </source>
</evidence>
<keyword evidence="8" id="KW-0067">ATP-binding</keyword>
<comment type="subcellular location">
    <subcellularLocation>
        <location evidence="8">Cytoplasm</location>
    </subcellularLocation>
</comment>
<keyword evidence="3 8" id="KW-0479">Metal-binding</keyword>
<dbReference type="SUPFAM" id="SSF57889">
    <property type="entry name" value="Cysteine-rich domain"/>
    <property type="match status" value="1"/>
</dbReference>
<dbReference type="InterPro" id="IPR046349">
    <property type="entry name" value="C1-like_sf"/>
</dbReference>
<comment type="catalytic activity">
    <reaction evidence="6 8">
        <text>L-threonyl-[protein] + ATP = O-phospho-L-threonyl-[protein] + ADP + H(+)</text>
        <dbReference type="Rhea" id="RHEA:46608"/>
        <dbReference type="Rhea" id="RHEA-COMP:11060"/>
        <dbReference type="Rhea" id="RHEA-COMP:11605"/>
        <dbReference type="ChEBI" id="CHEBI:15378"/>
        <dbReference type="ChEBI" id="CHEBI:30013"/>
        <dbReference type="ChEBI" id="CHEBI:30616"/>
        <dbReference type="ChEBI" id="CHEBI:61977"/>
        <dbReference type="ChEBI" id="CHEBI:456216"/>
        <dbReference type="EC" id="2.7.11.1"/>
    </reaction>
</comment>
<reference evidence="14" key="1">
    <citation type="journal article" date="2021" name="Evol. Appl.">
        <title>The genome of the Pyrenean desman and the effects of bottlenecks and inbreeding on the genomic landscape of an endangered species.</title>
        <authorList>
            <person name="Escoda L."/>
            <person name="Castresana J."/>
        </authorList>
    </citation>
    <scope>NUCLEOTIDE SEQUENCE</scope>
    <source>
        <strain evidence="14">IBE-C5619</strain>
    </source>
</reference>
<evidence type="ECO:0000256" key="10">
    <source>
        <dbReference type="SAM" id="MobiDB-lite"/>
    </source>
</evidence>
<dbReference type="PROSITE" id="PS50003">
    <property type="entry name" value="PH_DOMAIN"/>
    <property type="match status" value="1"/>
</dbReference>
<dbReference type="InterPro" id="IPR001849">
    <property type="entry name" value="PH_domain"/>
</dbReference>
<evidence type="ECO:0000256" key="9">
    <source>
        <dbReference type="SAM" id="Coils"/>
    </source>
</evidence>
<evidence type="ECO:0000256" key="1">
    <source>
        <dbReference type="ARBA" id="ARBA00022527"/>
    </source>
</evidence>
<feature type="region of interest" description="Disordered" evidence="10">
    <location>
        <begin position="1552"/>
        <end position="1649"/>
    </location>
</feature>
<feature type="coiled-coil region" evidence="9">
    <location>
        <begin position="12"/>
        <end position="793"/>
    </location>
</feature>
<feature type="domain" description="Phorbol-ester/DAG-type" evidence="12">
    <location>
        <begin position="958"/>
        <end position="1007"/>
    </location>
</feature>
<feature type="compositionally biased region" description="Basic and acidic residues" evidence="10">
    <location>
        <begin position="935"/>
        <end position="946"/>
    </location>
</feature>
<evidence type="ECO:0000259" key="11">
    <source>
        <dbReference type="PROSITE" id="PS50003"/>
    </source>
</evidence>
<evidence type="ECO:0000256" key="4">
    <source>
        <dbReference type="ARBA" id="ARBA00022777"/>
    </source>
</evidence>
<feature type="domain" description="PH" evidence="11">
    <location>
        <begin position="1039"/>
        <end position="1159"/>
    </location>
</feature>
<dbReference type="Pfam" id="PF00169">
    <property type="entry name" value="PH"/>
    <property type="match status" value="1"/>
</dbReference>
<dbReference type="SUPFAM" id="SSF50729">
    <property type="entry name" value="PH domain-like"/>
    <property type="match status" value="1"/>
</dbReference>
<dbReference type="PROSITE" id="PS50219">
    <property type="entry name" value="CNH"/>
    <property type="match status" value="1"/>
</dbReference>
<dbReference type="Gene3D" id="2.30.29.30">
    <property type="entry name" value="Pleckstrin-homology domain (PH domain)/Phosphotyrosine-binding domain (PTB)"/>
    <property type="match status" value="1"/>
</dbReference>
<keyword evidence="8" id="KW-0808">Transferase</keyword>
<evidence type="ECO:0000259" key="13">
    <source>
        <dbReference type="PROSITE" id="PS50219"/>
    </source>
</evidence>
<feature type="region of interest" description="Disordered" evidence="10">
    <location>
        <begin position="919"/>
        <end position="946"/>
    </location>
</feature>
<comment type="similarity">
    <text evidence="8">Belongs to the protein kinase superfamily. AGC Ser/Thr protein kinase family.</text>
</comment>
<dbReference type="SMART" id="SM00109">
    <property type="entry name" value="C1"/>
    <property type="match status" value="1"/>
</dbReference>
<dbReference type="GO" id="GO:0000281">
    <property type="term" value="P:mitotic cytokinesis"/>
    <property type="evidence" value="ECO:0007669"/>
    <property type="project" value="UniProtKB-UniRule"/>
</dbReference>
<dbReference type="PROSITE" id="PS50081">
    <property type="entry name" value="ZF_DAG_PE_2"/>
    <property type="match status" value="1"/>
</dbReference>
<dbReference type="GO" id="GO:0005524">
    <property type="term" value="F:ATP binding"/>
    <property type="evidence" value="ECO:0007669"/>
    <property type="project" value="UniProtKB-KW"/>
</dbReference>
<dbReference type="PIRSF" id="PIRSF038145">
    <property type="entry name" value="Citron_Rho-interacting_kinase"/>
    <property type="match status" value="1"/>
</dbReference>
<evidence type="ECO:0000256" key="6">
    <source>
        <dbReference type="ARBA" id="ARBA00047899"/>
    </source>
</evidence>
<dbReference type="Gene3D" id="1.20.5.340">
    <property type="match status" value="1"/>
</dbReference>
<dbReference type="Gene3D" id="1.20.5.170">
    <property type="match status" value="1"/>
</dbReference>
<dbReference type="Proteomes" id="UP000700334">
    <property type="component" value="Unassembled WGS sequence"/>
</dbReference>
<feature type="compositionally biased region" description="Low complexity" evidence="10">
    <location>
        <begin position="923"/>
        <end position="933"/>
    </location>
</feature>
<feature type="compositionally biased region" description="Polar residues" evidence="10">
    <location>
        <begin position="1837"/>
        <end position="1852"/>
    </location>
</feature>
<evidence type="ECO:0000256" key="3">
    <source>
        <dbReference type="ARBA" id="ARBA00022723"/>
    </source>
</evidence>
<evidence type="ECO:0000256" key="8">
    <source>
        <dbReference type="PIRNR" id="PIRNR038145"/>
    </source>
</evidence>
<comment type="caution">
    <text evidence="14">The sequence shown here is derived from an EMBL/GenBank/DDBJ whole genome shotgun (WGS) entry which is preliminary data.</text>
</comment>
<dbReference type="SMART" id="SM00233">
    <property type="entry name" value="PH"/>
    <property type="match status" value="1"/>
</dbReference>
<dbReference type="CDD" id="cd20814">
    <property type="entry name" value="CRIK"/>
    <property type="match status" value="1"/>
</dbReference>
<proteinExistence type="inferred from homology"/>
<organism evidence="14 15">
    <name type="scientific">Galemys pyrenaicus</name>
    <name type="common">Iberian desman</name>
    <name type="synonym">Pyrenean desman</name>
    <dbReference type="NCBI Taxonomy" id="202257"/>
    <lineage>
        <taxon>Eukaryota</taxon>
        <taxon>Metazoa</taxon>
        <taxon>Chordata</taxon>
        <taxon>Craniata</taxon>
        <taxon>Vertebrata</taxon>
        <taxon>Euteleostomi</taxon>
        <taxon>Mammalia</taxon>
        <taxon>Eutheria</taxon>
        <taxon>Laurasiatheria</taxon>
        <taxon>Eulipotyphla</taxon>
        <taxon>Talpidae</taxon>
        <taxon>Galemys</taxon>
    </lineage>
</organism>
<keyword evidence="8" id="KW-0547">Nucleotide-binding</keyword>
<dbReference type="InterPro" id="IPR011993">
    <property type="entry name" value="PH-like_dom_sf"/>
</dbReference>
<comment type="function">
    <text evidence="8">Plays a role in cytokinesis. Displays serine/threonine protein kinase activity.</text>
</comment>
<dbReference type="SMART" id="SM00036">
    <property type="entry name" value="CNH"/>
    <property type="match status" value="1"/>
</dbReference>